<evidence type="ECO:0000313" key="7">
    <source>
        <dbReference type="Proteomes" id="UP001162734"/>
    </source>
</evidence>
<protein>
    <recommendedName>
        <fullName evidence="5">Hydrogenase maturation factor HypA</fullName>
    </recommendedName>
</protein>
<dbReference type="PIRSF" id="PIRSF004761">
    <property type="entry name" value="Hydrgn_mat_HypA"/>
    <property type="match status" value="1"/>
</dbReference>
<evidence type="ECO:0000256" key="5">
    <source>
        <dbReference type="HAMAP-Rule" id="MF_00213"/>
    </source>
</evidence>
<dbReference type="Gene3D" id="3.30.2320.80">
    <property type="match status" value="1"/>
</dbReference>
<sequence length="114" mass="12281">MHEYSLVQAVVERIEEEVQKQRALAVHALTVSVGELGGVDPELFRTAFETFRQGTVCEKAALTVRVVPATWSCPACGKAIEKGAVLRCPACDLPAKMGEGSDGLTLDRVELEVP</sequence>
<gene>
    <name evidence="5 6" type="primary">hypA</name>
    <name evidence="6" type="ORF">AMPC_22810</name>
</gene>
<evidence type="ECO:0000313" key="6">
    <source>
        <dbReference type="EMBL" id="BDG09168.1"/>
    </source>
</evidence>
<dbReference type="EMBL" id="AP025592">
    <property type="protein sequence ID" value="BDG09168.1"/>
    <property type="molecule type" value="Genomic_DNA"/>
</dbReference>
<name>A0ABM7XBE9_9BACT</name>
<feature type="binding site" evidence="5">
    <location>
        <position position="73"/>
    </location>
    <ligand>
        <name>Zn(2+)</name>
        <dbReference type="ChEBI" id="CHEBI:29105"/>
    </ligand>
</feature>
<dbReference type="Proteomes" id="UP001162734">
    <property type="component" value="Chromosome"/>
</dbReference>
<comment type="function">
    <text evidence="5">Involved in the maturation of [NiFe] hydrogenases. Required for nickel insertion into the metal center of the hydrogenase.</text>
</comment>
<proteinExistence type="inferred from homology"/>
<dbReference type="InterPro" id="IPR000688">
    <property type="entry name" value="HypA/HybF"/>
</dbReference>
<keyword evidence="2 5" id="KW-0533">Nickel</keyword>
<dbReference type="PANTHER" id="PTHR34535">
    <property type="entry name" value="HYDROGENASE MATURATION FACTOR HYPA"/>
    <property type="match status" value="1"/>
</dbReference>
<keyword evidence="3 5" id="KW-0479">Metal-binding</keyword>
<dbReference type="RefSeq" id="WP_248340881.1">
    <property type="nucleotide sequence ID" value="NZ_AP025592.1"/>
</dbReference>
<comment type="similarity">
    <text evidence="1 5">Belongs to the HypA/HybF family.</text>
</comment>
<evidence type="ECO:0000256" key="1">
    <source>
        <dbReference type="ARBA" id="ARBA00010748"/>
    </source>
</evidence>
<keyword evidence="7" id="KW-1185">Reference proteome</keyword>
<dbReference type="Pfam" id="PF01155">
    <property type="entry name" value="HypA"/>
    <property type="match status" value="1"/>
</dbReference>
<keyword evidence="4 5" id="KW-0862">Zinc</keyword>
<evidence type="ECO:0000256" key="2">
    <source>
        <dbReference type="ARBA" id="ARBA00022596"/>
    </source>
</evidence>
<dbReference type="InterPro" id="IPR018527">
    <property type="entry name" value="Rubredoxin_Fe_BS"/>
</dbReference>
<dbReference type="PANTHER" id="PTHR34535:SF3">
    <property type="entry name" value="HYDROGENASE MATURATION FACTOR HYPA"/>
    <property type="match status" value="1"/>
</dbReference>
<accession>A0ABM7XBE9</accession>
<dbReference type="PROSITE" id="PS00202">
    <property type="entry name" value="RUBREDOXIN"/>
    <property type="match status" value="1"/>
</dbReference>
<dbReference type="PROSITE" id="PS01249">
    <property type="entry name" value="HYPA"/>
    <property type="match status" value="1"/>
</dbReference>
<evidence type="ECO:0000256" key="4">
    <source>
        <dbReference type="ARBA" id="ARBA00022833"/>
    </source>
</evidence>
<feature type="binding site" evidence="5">
    <location>
        <position position="91"/>
    </location>
    <ligand>
        <name>Zn(2+)</name>
        <dbReference type="ChEBI" id="CHEBI:29105"/>
    </ligand>
</feature>
<dbReference type="HAMAP" id="MF_00213">
    <property type="entry name" value="HypA_HybF"/>
    <property type="match status" value="1"/>
</dbReference>
<feature type="binding site" evidence="5">
    <location>
        <position position="76"/>
    </location>
    <ligand>
        <name>Zn(2+)</name>
        <dbReference type="ChEBI" id="CHEBI:29105"/>
    </ligand>
</feature>
<evidence type="ECO:0000256" key="3">
    <source>
        <dbReference type="ARBA" id="ARBA00022723"/>
    </source>
</evidence>
<dbReference type="InterPro" id="IPR020538">
    <property type="entry name" value="Hydgase_Ni_incorp_HypA/HybF_CS"/>
</dbReference>
<feature type="binding site" evidence="5">
    <location>
        <position position="88"/>
    </location>
    <ligand>
        <name>Zn(2+)</name>
        <dbReference type="ChEBI" id="CHEBI:29105"/>
    </ligand>
</feature>
<organism evidence="6 7">
    <name type="scientific">Anaeromyxobacter paludicola</name>
    <dbReference type="NCBI Taxonomy" id="2918171"/>
    <lineage>
        <taxon>Bacteria</taxon>
        <taxon>Pseudomonadati</taxon>
        <taxon>Myxococcota</taxon>
        <taxon>Myxococcia</taxon>
        <taxon>Myxococcales</taxon>
        <taxon>Cystobacterineae</taxon>
        <taxon>Anaeromyxobacteraceae</taxon>
        <taxon>Anaeromyxobacter</taxon>
    </lineage>
</organism>
<feature type="binding site" evidence="5">
    <location>
        <position position="2"/>
    </location>
    <ligand>
        <name>Ni(2+)</name>
        <dbReference type="ChEBI" id="CHEBI:49786"/>
    </ligand>
</feature>
<reference evidence="7" key="1">
    <citation type="journal article" date="2022" name="Int. J. Syst. Evol. Microbiol.">
        <title>Anaeromyxobacter oryzae sp. nov., Anaeromyxobacter diazotrophicus sp. nov. and Anaeromyxobacter paludicola sp. nov., isolated from paddy soils.</title>
        <authorList>
            <person name="Itoh H."/>
            <person name="Xu Z."/>
            <person name="Mise K."/>
            <person name="Masuda Y."/>
            <person name="Ushijima N."/>
            <person name="Hayakawa C."/>
            <person name="Shiratori Y."/>
            <person name="Senoo K."/>
        </authorList>
    </citation>
    <scope>NUCLEOTIDE SEQUENCE [LARGE SCALE GENOMIC DNA]</scope>
    <source>
        <strain evidence="7">Red630</strain>
    </source>
</reference>